<evidence type="ECO:0000313" key="2">
    <source>
        <dbReference type="Proteomes" id="UP000429232"/>
    </source>
</evidence>
<protein>
    <submittedName>
        <fullName evidence="1">Uncharacterized protein</fullName>
    </submittedName>
</protein>
<evidence type="ECO:0000313" key="1">
    <source>
        <dbReference type="EMBL" id="QQL49904.1"/>
    </source>
</evidence>
<dbReference type="AlphaFoldDB" id="A0A6I4HWW8"/>
<proteinExistence type="predicted"/>
<gene>
    <name evidence="1" type="ORF">GO620_000185</name>
</gene>
<accession>A0A6I4HWW8</accession>
<keyword evidence="2" id="KW-1185">Reference proteome</keyword>
<dbReference type="KEGG" id="mgik:GO620_000185"/>
<dbReference type="EMBL" id="CP066775">
    <property type="protein sequence ID" value="QQL49904.1"/>
    <property type="molecule type" value="Genomic_DNA"/>
</dbReference>
<organism evidence="1 2">
    <name type="scientific">Mucilaginibacter ginkgonis</name>
    <dbReference type="NCBI Taxonomy" id="2682091"/>
    <lineage>
        <taxon>Bacteria</taxon>
        <taxon>Pseudomonadati</taxon>
        <taxon>Bacteroidota</taxon>
        <taxon>Sphingobacteriia</taxon>
        <taxon>Sphingobacteriales</taxon>
        <taxon>Sphingobacteriaceae</taxon>
        <taxon>Mucilaginibacter</taxon>
    </lineage>
</organism>
<name>A0A6I4HWW8_9SPHI</name>
<reference evidence="1 2" key="1">
    <citation type="submission" date="2020-12" db="EMBL/GenBank/DDBJ databases">
        <title>HMF7856_wgs.fasta genome submission.</title>
        <authorList>
            <person name="Kang H."/>
            <person name="Kim H."/>
            <person name="Joh K."/>
        </authorList>
    </citation>
    <scope>NUCLEOTIDE SEQUENCE [LARGE SCALE GENOMIC DNA]</scope>
    <source>
        <strain evidence="1 2">HMF7856</strain>
    </source>
</reference>
<dbReference type="RefSeq" id="WP_157523387.1">
    <property type="nucleotide sequence ID" value="NZ_CP066775.1"/>
</dbReference>
<dbReference type="Proteomes" id="UP000429232">
    <property type="component" value="Chromosome"/>
</dbReference>
<sequence length="119" mass="13271">MDKALSVVQIIFYPLGYFLALAAVYVISKFTTMFLVAAGRLKSFHAVSNYWIYILIALFCALIGVIVSLGDYMVFCRWFACTTFVGLLGIHFGFEKGVSISDEDLQEIANSADEMRKSS</sequence>